<dbReference type="NCBIfam" id="TIGR00283">
    <property type="entry name" value="arch_pth2"/>
    <property type="match status" value="1"/>
</dbReference>
<keyword evidence="8" id="KW-1185">Reference proteome</keyword>
<comment type="catalytic activity">
    <reaction evidence="5">
        <text>an N-acyl-L-alpha-aminoacyl-tRNA + H2O = an N-acyl-L-amino acid + a tRNA + H(+)</text>
        <dbReference type="Rhea" id="RHEA:54448"/>
        <dbReference type="Rhea" id="RHEA-COMP:10123"/>
        <dbReference type="Rhea" id="RHEA-COMP:13883"/>
        <dbReference type="ChEBI" id="CHEBI:15377"/>
        <dbReference type="ChEBI" id="CHEBI:15378"/>
        <dbReference type="ChEBI" id="CHEBI:59874"/>
        <dbReference type="ChEBI" id="CHEBI:78442"/>
        <dbReference type="ChEBI" id="CHEBI:138191"/>
        <dbReference type="EC" id="3.1.1.29"/>
    </reaction>
</comment>
<dbReference type="GO" id="GO:0004045">
    <property type="term" value="F:peptidyl-tRNA hydrolase activity"/>
    <property type="evidence" value="ECO:0007669"/>
    <property type="project" value="UniProtKB-EC"/>
</dbReference>
<evidence type="ECO:0000256" key="1">
    <source>
        <dbReference type="ARBA" id="ARBA00003043"/>
    </source>
</evidence>
<dbReference type="STRING" id="453591.Igni_0720"/>
<dbReference type="InterPro" id="IPR002833">
    <property type="entry name" value="PTH2"/>
</dbReference>
<dbReference type="EMBL" id="CP000816">
    <property type="protein sequence ID" value="ABU81902.1"/>
    <property type="molecule type" value="Genomic_DNA"/>
</dbReference>
<dbReference type="HOGENOM" id="CLU_073661_2_2_2"/>
<dbReference type="GeneID" id="5562579"/>
<dbReference type="OrthoDB" id="6075at2157"/>
<gene>
    <name evidence="7" type="ordered locus">Igni_0720</name>
</gene>
<dbReference type="InterPro" id="IPR023476">
    <property type="entry name" value="Pep_tRNA_hydro_II_dom_sf"/>
</dbReference>
<dbReference type="PhylomeDB" id="A8AAF0"/>
<accession>A8AAF0</accession>
<proteinExistence type="inferred from homology"/>
<keyword evidence="3 7" id="KW-0378">Hydrolase</keyword>
<evidence type="ECO:0000256" key="5">
    <source>
        <dbReference type="ARBA" id="ARBA00048707"/>
    </source>
</evidence>
<name>A8AAF0_IGNH4</name>
<dbReference type="Pfam" id="PF01981">
    <property type="entry name" value="PTH2"/>
    <property type="match status" value="1"/>
</dbReference>
<evidence type="ECO:0000256" key="4">
    <source>
        <dbReference type="ARBA" id="ARBA00038050"/>
    </source>
</evidence>
<evidence type="ECO:0000256" key="2">
    <source>
        <dbReference type="ARBA" id="ARBA00013260"/>
    </source>
</evidence>
<dbReference type="FunFam" id="3.40.1490.10:FF:000001">
    <property type="entry name" value="Peptidyl-tRNA hydrolase 2"/>
    <property type="match status" value="1"/>
</dbReference>
<sequence>MGKGKICAQVAHASLGAALEAMKKKPSWFEEWTKGGQKKVVLKVGSLKELLEIYQKARDLGLPAFLVKDAGLTQVEPGTVTAVAVGPAPEEEVDKVTGHLKLL</sequence>
<dbReference type="PANTHER" id="PTHR12649">
    <property type="entry name" value="PEPTIDYL-TRNA HYDROLASE 2"/>
    <property type="match status" value="1"/>
</dbReference>
<dbReference type="CDD" id="cd02430">
    <property type="entry name" value="PTH2"/>
    <property type="match status" value="1"/>
</dbReference>
<comment type="similarity">
    <text evidence="4">Belongs to the PTH2 family.</text>
</comment>
<dbReference type="NCBIfam" id="NF003314">
    <property type="entry name" value="PRK04322.1"/>
    <property type="match status" value="1"/>
</dbReference>
<dbReference type="EC" id="3.1.1.29" evidence="2"/>
<dbReference type="Proteomes" id="UP000000262">
    <property type="component" value="Chromosome"/>
</dbReference>
<evidence type="ECO:0000256" key="6">
    <source>
        <dbReference type="ARBA" id="ARBA00050038"/>
    </source>
</evidence>
<evidence type="ECO:0000313" key="7">
    <source>
        <dbReference type="EMBL" id="ABU81902.1"/>
    </source>
</evidence>
<reference evidence="7 8" key="1">
    <citation type="journal article" date="2008" name="Genome Biol.">
        <title>A genomic analysis of the archaeal system Ignicoccus hospitalis-Nanoarchaeum equitans.</title>
        <authorList>
            <person name="Podar M."/>
            <person name="Anderson I."/>
            <person name="Makarova K.S."/>
            <person name="Elkins J.G."/>
            <person name="Ivanova N."/>
            <person name="Wall M.A."/>
            <person name="Lykidis A."/>
            <person name="Mavromatis K."/>
            <person name="Sun H."/>
            <person name="Hudson M.E."/>
            <person name="Chen W."/>
            <person name="Deciu C."/>
            <person name="Hutchison D."/>
            <person name="Eads J.R."/>
            <person name="Anderson A."/>
            <person name="Fernandes F."/>
            <person name="Szeto E."/>
            <person name="Lapidus A."/>
            <person name="Kyrpides N.C."/>
            <person name="Saier M.H.Jr."/>
            <person name="Richardson P.M."/>
            <person name="Rachel R."/>
            <person name="Huber H."/>
            <person name="Eisen J.A."/>
            <person name="Koonin E.V."/>
            <person name="Keller M."/>
            <person name="Stetter K.O."/>
        </authorList>
    </citation>
    <scope>NUCLEOTIDE SEQUENCE [LARGE SCALE GENOMIC DNA]</scope>
    <source>
        <strain evidence="8">KIN4/I / DSM 18386 / JCM 14125</strain>
    </source>
</reference>
<evidence type="ECO:0000256" key="3">
    <source>
        <dbReference type="ARBA" id="ARBA00022801"/>
    </source>
</evidence>
<dbReference type="eggNOG" id="arCOG04228">
    <property type="taxonomic scope" value="Archaea"/>
</dbReference>
<dbReference type="RefSeq" id="WP_011998754.1">
    <property type="nucleotide sequence ID" value="NC_009776.1"/>
</dbReference>
<dbReference type="Gene3D" id="3.40.1490.10">
    <property type="entry name" value="Bit1"/>
    <property type="match status" value="1"/>
</dbReference>
<dbReference type="KEGG" id="iho:Igni_0720"/>
<organism evidence="7 8">
    <name type="scientific">Ignicoccus hospitalis (strain KIN4/I / DSM 18386 / JCM 14125)</name>
    <dbReference type="NCBI Taxonomy" id="453591"/>
    <lineage>
        <taxon>Archaea</taxon>
        <taxon>Thermoproteota</taxon>
        <taxon>Thermoprotei</taxon>
        <taxon>Desulfurococcales</taxon>
        <taxon>Desulfurococcaceae</taxon>
        <taxon>Ignicoccus</taxon>
    </lineage>
</organism>
<protein>
    <recommendedName>
        <fullName evidence="6">Peptidyl-tRNA hydrolase</fullName>
        <ecNumber evidence="2">3.1.1.29</ecNumber>
    </recommendedName>
</protein>
<evidence type="ECO:0000313" key="8">
    <source>
        <dbReference type="Proteomes" id="UP000000262"/>
    </source>
</evidence>
<dbReference type="PANTHER" id="PTHR12649:SF11">
    <property type="entry name" value="PEPTIDYL-TRNA HYDROLASE 2, MITOCHONDRIAL"/>
    <property type="match status" value="1"/>
</dbReference>
<dbReference type="GO" id="GO:0005829">
    <property type="term" value="C:cytosol"/>
    <property type="evidence" value="ECO:0007669"/>
    <property type="project" value="TreeGrafter"/>
</dbReference>
<dbReference type="SUPFAM" id="SSF102462">
    <property type="entry name" value="Peptidyl-tRNA hydrolase II"/>
    <property type="match status" value="1"/>
</dbReference>
<comment type="function">
    <text evidence="1">The natural substrate for this enzyme may be peptidyl-tRNAs which drop off the ribosome during protein synthesis.</text>
</comment>
<dbReference type="AlphaFoldDB" id="A8AAF0"/>